<dbReference type="PANTHER" id="PTHR30290:SF10">
    <property type="entry name" value="PERIPLASMIC OLIGOPEPTIDE-BINDING PROTEIN-RELATED"/>
    <property type="match status" value="1"/>
</dbReference>
<protein>
    <submittedName>
        <fullName evidence="7">ABC transporter substrate-binding protein</fullName>
    </submittedName>
</protein>
<dbReference type="GO" id="GO:0043190">
    <property type="term" value="C:ATP-binding cassette (ABC) transporter complex"/>
    <property type="evidence" value="ECO:0007669"/>
    <property type="project" value="InterPro"/>
</dbReference>
<feature type="signal peptide" evidence="5">
    <location>
        <begin position="1"/>
        <end position="30"/>
    </location>
</feature>
<dbReference type="InterPro" id="IPR039424">
    <property type="entry name" value="SBP_5"/>
</dbReference>
<sequence length="539" mass="60524">MTRRRFLKLGAGAAAGAGVLPFLKYLPAEAAAPKDTLVVLISDVPNSMDIHRPGTNRPGYQSAINFYDRLLTYGRKTLPDGTLSYDYRKVEPELAESWQVDQDGLAITFRLRKDAKFHDGTPVTAHDVKWSFDRAVSVGGFPTVQMKAGAMEKPGQFVAVDDHTFRIKIVRKSKLMLPDVAVPVAVVINSKLAKKHATAKDPWALEYLHKSSAGGGPYKLERWDPGRQAVYARFDGWKSGPLPAIKRAIIREVPNEATRRALIVRGDADLSFDIAPKDAKELLADPKLKVVGTPIENCIHVLCLNLKFKPFDDVRVRQAVAYAVPYEQIFRAAAYERGVKLWGAKSAGPKTIEWPQPFPYETDLDRAKALLKEAGLPNGFESTLSFNLGLAYWSEPAALLLQESLGKVGIKLKIDKIPGANWRTKALIEKALPVHLENFGGWLNYPEYYFFWCYQSGRLFNSSNYNNAEVNKLVDETLDAEVGSPGYEEKIKKFLQIGMREVPRIPLYQPYLEVAMRKNVAGYEFWFHRQLVVKKIKKA</sequence>
<accession>A0A933E7V5</accession>
<dbReference type="PANTHER" id="PTHR30290">
    <property type="entry name" value="PERIPLASMIC BINDING COMPONENT OF ABC TRANSPORTER"/>
    <property type="match status" value="1"/>
</dbReference>
<dbReference type="PROSITE" id="PS51318">
    <property type="entry name" value="TAT"/>
    <property type="match status" value="1"/>
</dbReference>
<dbReference type="InterPro" id="IPR000914">
    <property type="entry name" value="SBP_5_dom"/>
</dbReference>
<dbReference type="Pfam" id="PF00496">
    <property type="entry name" value="SBP_bac_5"/>
    <property type="match status" value="1"/>
</dbReference>
<dbReference type="Gene3D" id="3.40.190.10">
    <property type="entry name" value="Periplasmic binding protein-like II"/>
    <property type="match status" value="1"/>
</dbReference>
<dbReference type="Gene3D" id="3.10.105.10">
    <property type="entry name" value="Dipeptide-binding Protein, Domain 3"/>
    <property type="match status" value="1"/>
</dbReference>
<dbReference type="NCBIfam" id="TIGR01409">
    <property type="entry name" value="TAT_signal_seq"/>
    <property type="match status" value="1"/>
</dbReference>
<name>A0A933E7V5_UNCTE</name>
<dbReference type="Proteomes" id="UP000752292">
    <property type="component" value="Unassembled WGS sequence"/>
</dbReference>
<evidence type="ECO:0000256" key="1">
    <source>
        <dbReference type="ARBA" id="ARBA00004196"/>
    </source>
</evidence>
<dbReference type="GO" id="GO:1904680">
    <property type="term" value="F:peptide transmembrane transporter activity"/>
    <property type="evidence" value="ECO:0007669"/>
    <property type="project" value="TreeGrafter"/>
</dbReference>
<evidence type="ECO:0000256" key="3">
    <source>
        <dbReference type="ARBA" id="ARBA00022448"/>
    </source>
</evidence>
<dbReference type="EMBL" id="JACQRX010000150">
    <property type="protein sequence ID" value="MBI4251481.1"/>
    <property type="molecule type" value="Genomic_DNA"/>
</dbReference>
<proteinExistence type="inferred from homology"/>
<dbReference type="CDD" id="cd08512">
    <property type="entry name" value="PBP2_NikA_DppA_OppA_like_7"/>
    <property type="match status" value="1"/>
</dbReference>
<dbReference type="PROSITE" id="PS01040">
    <property type="entry name" value="SBP_BACTERIAL_5"/>
    <property type="match status" value="1"/>
</dbReference>
<evidence type="ECO:0000256" key="2">
    <source>
        <dbReference type="ARBA" id="ARBA00005695"/>
    </source>
</evidence>
<keyword evidence="4 5" id="KW-0732">Signal</keyword>
<keyword evidence="3" id="KW-0813">Transport</keyword>
<evidence type="ECO:0000259" key="6">
    <source>
        <dbReference type="Pfam" id="PF00496"/>
    </source>
</evidence>
<evidence type="ECO:0000256" key="4">
    <source>
        <dbReference type="ARBA" id="ARBA00022729"/>
    </source>
</evidence>
<dbReference type="InterPro" id="IPR030678">
    <property type="entry name" value="Peptide/Ni-bd"/>
</dbReference>
<evidence type="ECO:0000313" key="7">
    <source>
        <dbReference type="EMBL" id="MBI4251481.1"/>
    </source>
</evidence>
<reference evidence="7" key="1">
    <citation type="submission" date="2020-07" db="EMBL/GenBank/DDBJ databases">
        <title>Huge and variable diversity of episymbiotic CPR bacteria and DPANN archaea in groundwater ecosystems.</title>
        <authorList>
            <person name="He C.Y."/>
            <person name="Keren R."/>
            <person name="Whittaker M."/>
            <person name="Farag I.F."/>
            <person name="Doudna J."/>
            <person name="Cate J.H.D."/>
            <person name="Banfield J.F."/>
        </authorList>
    </citation>
    <scope>NUCLEOTIDE SEQUENCE</scope>
    <source>
        <strain evidence="7">NC_groundwater_1370_Ag_S-0.2um_69_93</strain>
    </source>
</reference>
<dbReference type="Gene3D" id="3.90.76.10">
    <property type="entry name" value="Dipeptide-binding Protein, Domain 1"/>
    <property type="match status" value="1"/>
</dbReference>
<dbReference type="InterPro" id="IPR006311">
    <property type="entry name" value="TAT_signal"/>
</dbReference>
<evidence type="ECO:0000256" key="5">
    <source>
        <dbReference type="SAM" id="SignalP"/>
    </source>
</evidence>
<feature type="chain" id="PRO_5038117518" evidence="5">
    <location>
        <begin position="31"/>
        <end position="539"/>
    </location>
</feature>
<comment type="similarity">
    <text evidence="2">Belongs to the bacterial solute-binding protein 5 family.</text>
</comment>
<dbReference type="FunFam" id="3.90.76.10:FF:000007">
    <property type="entry name" value="Dipeptide ABC transporter periplasmic dipeptide-binding protein"/>
    <property type="match status" value="1"/>
</dbReference>
<dbReference type="InterPro" id="IPR023765">
    <property type="entry name" value="SBP_5_CS"/>
</dbReference>
<dbReference type="AlphaFoldDB" id="A0A933E7V5"/>
<feature type="domain" description="Solute-binding protein family 5" evidence="6">
    <location>
        <begin position="89"/>
        <end position="457"/>
    </location>
</feature>
<comment type="caution">
    <text evidence="7">The sequence shown here is derived from an EMBL/GenBank/DDBJ whole genome shotgun (WGS) entry which is preliminary data.</text>
</comment>
<comment type="subcellular location">
    <subcellularLocation>
        <location evidence="1">Cell envelope</location>
    </subcellularLocation>
</comment>
<gene>
    <name evidence="7" type="ORF">HY618_03395</name>
</gene>
<dbReference type="SUPFAM" id="SSF53850">
    <property type="entry name" value="Periplasmic binding protein-like II"/>
    <property type="match status" value="1"/>
</dbReference>
<evidence type="ECO:0000313" key="8">
    <source>
        <dbReference type="Proteomes" id="UP000752292"/>
    </source>
</evidence>
<dbReference type="PIRSF" id="PIRSF002741">
    <property type="entry name" value="MppA"/>
    <property type="match status" value="1"/>
</dbReference>
<dbReference type="InterPro" id="IPR019546">
    <property type="entry name" value="TAT_signal_bac_arc"/>
</dbReference>
<dbReference type="GO" id="GO:0015833">
    <property type="term" value="P:peptide transport"/>
    <property type="evidence" value="ECO:0007669"/>
    <property type="project" value="TreeGrafter"/>
</dbReference>
<organism evidence="7 8">
    <name type="scientific">Tectimicrobiota bacterium</name>
    <dbReference type="NCBI Taxonomy" id="2528274"/>
    <lineage>
        <taxon>Bacteria</taxon>
        <taxon>Pseudomonadati</taxon>
        <taxon>Nitrospinota/Tectimicrobiota group</taxon>
        <taxon>Candidatus Tectimicrobiota</taxon>
    </lineage>
</organism>
<dbReference type="GO" id="GO:0030288">
    <property type="term" value="C:outer membrane-bounded periplasmic space"/>
    <property type="evidence" value="ECO:0007669"/>
    <property type="project" value="UniProtKB-ARBA"/>
</dbReference>